<accession>A0A6J6SI46</accession>
<evidence type="ECO:0000313" key="5">
    <source>
        <dbReference type="EMBL" id="CAB4986306.1"/>
    </source>
</evidence>
<dbReference type="EMBL" id="CAFBMH010000004">
    <property type="protein sequence ID" value="CAB4890658.1"/>
    <property type="molecule type" value="Genomic_DNA"/>
</dbReference>
<proteinExistence type="predicted"/>
<dbReference type="SUPFAM" id="SSF54534">
    <property type="entry name" value="FKBP-like"/>
    <property type="match status" value="1"/>
</dbReference>
<dbReference type="Pfam" id="PF13616">
    <property type="entry name" value="Rotamase_3"/>
    <property type="match status" value="1"/>
</dbReference>
<dbReference type="PANTHER" id="PTHR47245:SF2">
    <property type="entry name" value="PEPTIDYL-PROLYL CIS-TRANS ISOMERASE HP_0175-RELATED"/>
    <property type="match status" value="1"/>
</dbReference>
<dbReference type="InterPro" id="IPR046357">
    <property type="entry name" value="PPIase_dom_sf"/>
</dbReference>
<evidence type="ECO:0000313" key="3">
    <source>
        <dbReference type="EMBL" id="CAB4831164.1"/>
    </source>
</evidence>
<dbReference type="InterPro" id="IPR027304">
    <property type="entry name" value="Trigger_fact/SurA_dom_sf"/>
</dbReference>
<dbReference type="InterPro" id="IPR023058">
    <property type="entry name" value="PPIase_PpiC_CS"/>
</dbReference>
<dbReference type="PANTHER" id="PTHR47245">
    <property type="entry name" value="PEPTIDYLPROLYL ISOMERASE"/>
    <property type="match status" value="1"/>
</dbReference>
<dbReference type="SUPFAM" id="SSF109998">
    <property type="entry name" value="Triger factor/SurA peptide-binding domain-like"/>
    <property type="match status" value="1"/>
</dbReference>
<dbReference type="PROSITE" id="PS50198">
    <property type="entry name" value="PPIC_PPIASE_2"/>
    <property type="match status" value="1"/>
</dbReference>
<evidence type="ECO:0000313" key="2">
    <source>
        <dbReference type="EMBL" id="CAB4734530.1"/>
    </source>
</evidence>
<sequence length="335" mass="35772">MKTISILRALALLFVLALLGSACSSSSSDAATVNDATIPKSEIIDELKALISAVGKVPEDVLPATDRDNLLSQLTDKDRKLPSAASAADLLTNKIISKLVDQSLKKYNLTVEDQDTQASTADIEQSLYNYASPKFRAAAIADGARTSRLSRFLEDTQKVWYTDADVAAFYAIGKKDRFLGEACTAHILVADEKLAKQLFDQVKAGADFAVVAAANSTDDSNKDTGGDLGCNAKGAFVPPFEAAVAAAKDGDLVGPVKTDFGYHLIKVVTTYKERALDDALKTEIGELLAQPRGWLDYTLGQTKITVNRQFGTWDPVQTKVVPPDGAAPAPTTTVK</sequence>
<dbReference type="AlphaFoldDB" id="A0A6J6SI46"/>
<dbReference type="InterPro" id="IPR050245">
    <property type="entry name" value="PrsA_foldase"/>
</dbReference>
<name>A0A6J6SI46_9ZZZZ</name>
<dbReference type="EMBL" id="CAFBOS010000030">
    <property type="protein sequence ID" value="CAB4986306.1"/>
    <property type="molecule type" value="Genomic_DNA"/>
</dbReference>
<dbReference type="Gene3D" id="3.10.50.40">
    <property type="match status" value="1"/>
</dbReference>
<dbReference type="EMBL" id="CAEZYR010000018">
    <property type="protein sequence ID" value="CAB4734530.1"/>
    <property type="molecule type" value="Genomic_DNA"/>
</dbReference>
<dbReference type="GO" id="GO:0003755">
    <property type="term" value="F:peptidyl-prolyl cis-trans isomerase activity"/>
    <property type="evidence" value="ECO:0007669"/>
    <property type="project" value="InterPro"/>
</dbReference>
<feature type="domain" description="PpiC" evidence="1">
    <location>
        <begin position="179"/>
        <end position="269"/>
    </location>
</feature>
<dbReference type="PROSITE" id="PS01096">
    <property type="entry name" value="PPIC_PPIASE_1"/>
    <property type="match status" value="1"/>
</dbReference>
<dbReference type="PROSITE" id="PS51257">
    <property type="entry name" value="PROKAR_LIPOPROTEIN"/>
    <property type="match status" value="1"/>
</dbReference>
<dbReference type="InterPro" id="IPR000297">
    <property type="entry name" value="PPIase_PpiC"/>
</dbReference>
<gene>
    <name evidence="2" type="ORF">UFOPK2754_00724</name>
    <name evidence="3" type="ORF">UFOPK3139_01483</name>
    <name evidence="4" type="ORF">UFOPK3543_00237</name>
    <name evidence="5" type="ORF">UFOPK3967_00707</name>
</gene>
<evidence type="ECO:0000313" key="4">
    <source>
        <dbReference type="EMBL" id="CAB4890658.1"/>
    </source>
</evidence>
<evidence type="ECO:0000259" key="1">
    <source>
        <dbReference type="PROSITE" id="PS50198"/>
    </source>
</evidence>
<organism evidence="2">
    <name type="scientific">freshwater metagenome</name>
    <dbReference type="NCBI Taxonomy" id="449393"/>
    <lineage>
        <taxon>unclassified sequences</taxon>
        <taxon>metagenomes</taxon>
        <taxon>ecological metagenomes</taxon>
    </lineage>
</organism>
<dbReference type="EMBL" id="CAFABA010000056">
    <property type="protein sequence ID" value="CAB4831164.1"/>
    <property type="molecule type" value="Genomic_DNA"/>
</dbReference>
<protein>
    <submittedName>
        <fullName evidence="2">Unannotated protein</fullName>
    </submittedName>
</protein>
<reference evidence="2" key="1">
    <citation type="submission" date="2020-05" db="EMBL/GenBank/DDBJ databases">
        <authorList>
            <person name="Chiriac C."/>
            <person name="Salcher M."/>
            <person name="Ghai R."/>
            <person name="Kavagutti S V."/>
        </authorList>
    </citation>
    <scope>NUCLEOTIDE SEQUENCE</scope>
</reference>